<keyword evidence="5" id="KW-0547">Nucleotide-binding</keyword>
<name>A0A382LVB6_9ZZZZ</name>
<organism evidence="9">
    <name type="scientific">marine metagenome</name>
    <dbReference type="NCBI Taxonomy" id="408172"/>
    <lineage>
        <taxon>unclassified sequences</taxon>
        <taxon>metagenomes</taxon>
        <taxon>ecological metagenomes</taxon>
    </lineage>
</organism>
<dbReference type="GO" id="GO:0004636">
    <property type="term" value="F:phosphoribosyl-ATP diphosphatase activity"/>
    <property type="evidence" value="ECO:0007669"/>
    <property type="project" value="UniProtKB-EC"/>
</dbReference>
<dbReference type="Gene3D" id="1.10.287.1080">
    <property type="entry name" value="MazG-like"/>
    <property type="match status" value="1"/>
</dbReference>
<evidence type="ECO:0000256" key="6">
    <source>
        <dbReference type="ARBA" id="ARBA00022801"/>
    </source>
</evidence>
<dbReference type="NCBIfam" id="TIGR03188">
    <property type="entry name" value="histidine_hisI"/>
    <property type="match status" value="1"/>
</dbReference>
<protein>
    <recommendedName>
        <fullName evidence="3">phosphoribosyl-ATP diphosphatase</fullName>
        <ecNumber evidence="3">3.6.1.31</ecNumber>
    </recommendedName>
</protein>
<dbReference type="SUPFAM" id="SSF101386">
    <property type="entry name" value="all-alpha NTP pyrophosphatases"/>
    <property type="match status" value="1"/>
</dbReference>
<sequence>MSFLYKLQHIIEQRKLHPVGSSYTTSLFNAGEDEIAKKIGEEAVELILAVKGQGDERVVSETADLLYHVI</sequence>
<keyword evidence="4" id="KW-0028">Amino-acid biosynthesis</keyword>
<comment type="catalytic activity">
    <reaction evidence="1">
        <text>1-(5-phospho-beta-D-ribosyl)-ATP + H2O = 1-(5-phospho-beta-D-ribosyl)-5'-AMP + diphosphate + H(+)</text>
        <dbReference type="Rhea" id="RHEA:22828"/>
        <dbReference type="ChEBI" id="CHEBI:15377"/>
        <dbReference type="ChEBI" id="CHEBI:15378"/>
        <dbReference type="ChEBI" id="CHEBI:33019"/>
        <dbReference type="ChEBI" id="CHEBI:59457"/>
        <dbReference type="ChEBI" id="CHEBI:73183"/>
        <dbReference type="EC" id="3.6.1.31"/>
    </reaction>
</comment>
<evidence type="ECO:0000256" key="1">
    <source>
        <dbReference type="ARBA" id="ARBA00001460"/>
    </source>
</evidence>
<keyword evidence="8" id="KW-0368">Histidine biosynthesis</keyword>
<dbReference type="InterPro" id="IPR021130">
    <property type="entry name" value="PRib-ATP_PPHydrolase-like"/>
</dbReference>
<dbReference type="PANTHER" id="PTHR42945">
    <property type="entry name" value="HISTIDINE BIOSYNTHESIS BIFUNCTIONAL PROTEIN"/>
    <property type="match status" value="1"/>
</dbReference>
<evidence type="ECO:0000256" key="2">
    <source>
        <dbReference type="ARBA" id="ARBA00005204"/>
    </source>
</evidence>
<dbReference type="CDD" id="cd11534">
    <property type="entry name" value="NTP-PPase_HisIE_like"/>
    <property type="match status" value="1"/>
</dbReference>
<dbReference type="EC" id="3.6.1.31" evidence="3"/>
<dbReference type="AlphaFoldDB" id="A0A382LVB6"/>
<dbReference type="UniPathway" id="UPA00031">
    <property type="reaction ID" value="UER00007"/>
</dbReference>
<dbReference type="EMBL" id="UINC01088771">
    <property type="protein sequence ID" value="SVC39287.1"/>
    <property type="molecule type" value="Genomic_DNA"/>
</dbReference>
<evidence type="ECO:0000256" key="5">
    <source>
        <dbReference type="ARBA" id="ARBA00022741"/>
    </source>
</evidence>
<evidence type="ECO:0000256" key="4">
    <source>
        <dbReference type="ARBA" id="ARBA00022605"/>
    </source>
</evidence>
<dbReference type="PANTHER" id="PTHR42945:SF1">
    <property type="entry name" value="HISTIDINE BIOSYNTHESIS BIFUNCTIONAL PROTEIN HIS7"/>
    <property type="match status" value="1"/>
</dbReference>
<evidence type="ECO:0000256" key="7">
    <source>
        <dbReference type="ARBA" id="ARBA00022840"/>
    </source>
</evidence>
<keyword evidence="6" id="KW-0378">Hydrolase</keyword>
<feature type="non-terminal residue" evidence="9">
    <location>
        <position position="70"/>
    </location>
</feature>
<reference evidence="9" key="1">
    <citation type="submission" date="2018-05" db="EMBL/GenBank/DDBJ databases">
        <authorList>
            <person name="Lanie J.A."/>
            <person name="Ng W.-L."/>
            <person name="Kazmierczak K.M."/>
            <person name="Andrzejewski T.M."/>
            <person name="Davidsen T.M."/>
            <person name="Wayne K.J."/>
            <person name="Tettelin H."/>
            <person name="Glass J.I."/>
            <person name="Rusch D."/>
            <person name="Podicherti R."/>
            <person name="Tsui H.-C.T."/>
            <person name="Winkler M.E."/>
        </authorList>
    </citation>
    <scope>NUCLEOTIDE SEQUENCE</scope>
</reference>
<keyword evidence="7" id="KW-0067">ATP-binding</keyword>
<dbReference type="InterPro" id="IPR008179">
    <property type="entry name" value="HisE"/>
</dbReference>
<gene>
    <name evidence="9" type="ORF">METZ01_LOCUS292141</name>
</gene>
<dbReference type="GO" id="GO:0000105">
    <property type="term" value="P:L-histidine biosynthetic process"/>
    <property type="evidence" value="ECO:0007669"/>
    <property type="project" value="UniProtKB-UniPathway"/>
</dbReference>
<evidence type="ECO:0000256" key="3">
    <source>
        <dbReference type="ARBA" id="ARBA00012414"/>
    </source>
</evidence>
<evidence type="ECO:0000313" key="9">
    <source>
        <dbReference type="EMBL" id="SVC39287.1"/>
    </source>
</evidence>
<dbReference type="GO" id="GO:0005524">
    <property type="term" value="F:ATP binding"/>
    <property type="evidence" value="ECO:0007669"/>
    <property type="project" value="UniProtKB-KW"/>
</dbReference>
<dbReference type="Pfam" id="PF01503">
    <property type="entry name" value="PRA-PH"/>
    <property type="match status" value="1"/>
</dbReference>
<evidence type="ECO:0000256" key="8">
    <source>
        <dbReference type="ARBA" id="ARBA00023102"/>
    </source>
</evidence>
<accession>A0A382LVB6</accession>
<proteinExistence type="predicted"/>
<comment type="pathway">
    <text evidence="2">Amino-acid biosynthesis; L-histidine biosynthesis; L-histidine from 5-phospho-alpha-D-ribose 1-diphosphate: step 2/9.</text>
</comment>